<evidence type="ECO:0000313" key="1">
    <source>
        <dbReference type="EMBL" id="AGL03353.1"/>
    </source>
</evidence>
<name>R4KJH2_9FIRM</name>
<gene>
    <name evidence="1" type="ORF">Desgi_4094</name>
</gene>
<dbReference type="RefSeq" id="WP_006521608.1">
    <property type="nucleotide sequence ID" value="NC_021184.1"/>
</dbReference>
<evidence type="ECO:0000313" key="2">
    <source>
        <dbReference type="Proteomes" id="UP000013520"/>
    </source>
</evidence>
<sequence>MSADIAGLLTEEMEKIGKISFQLTDPQVFNEQVKDVTIFYKLVGESRFKFFRSNLFELVFVHLTEDWMRQARVDLKSINCAGGAEVQLAWDEKEDTLAVKGAGDADYIVVKAMQIDN</sequence>
<dbReference type="OrthoDB" id="1807760at2"/>
<accession>R4KJH2</accession>
<organism evidence="1 2">
    <name type="scientific">Desulfoscipio gibsoniae DSM 7213</name>
    <dbReference type="NCBI Taxonomy" id="767817"/>
    <lineage>
        <taxon>Bacteria</taxon>
        <taxon>Bacillati</taxon>
        <taxon>Bacillota</taxon>
        <taxon>Clostridia</taxon>
        <taxon>Eubacteriales</taxon>
        <taxon>Desulfallaceae</taxon>
        <taxon>Desulfoscipio</taxon>
    </lineage>
</organism>
<keyword evidence="2" id="KW-1185">Reference proteome</keyword>
<protein>
    <submittedName>
        <fullName evidence="1">Uncharacterized protein</fullName>
    </submittedName>
</protein>
<dbReference type="AlphaFoldDB" id="R4KJH2"/>
<dbReference type="EMBL" id="CP003273">
    <property type="protein sequence ID" value="AGL03353.1"/>
    <property type="molecule type" value="Genomic_DNA"/>
</dbReference>
<dbReference type="Proteomes" id="UP000013520">
    <property type="component" value="Chromosome"/>
</dbReference>
<dbReference type="HOGENOM" id="CLU_2092885_0_0_9"/>
<reference evidence="1 2" key="1">
    <citation type="submission" date="2012-01" db="EMBL/GenBank/DDBJ databases">
        <title>Complete sequence of Desulfotomaculum gibsoniae DSM 7213.</title>
        <authorList>
            <consortium name="US DOE Joint Genome Institute"/>
            <person name="Lucas S."/>
            <person name="Han J."/>
            <person name="Lapidus A."/>
            <person name="Cheng J.-F."/>
            <person name="Goodwin L."/>
            <person name="Pitluck S."/>
            <person name="Peters L."/>
            <person name="Ovchinnikova G."/>
            <person name="Teshima H."/>
            <person name="Detter J.C."/>
            <person name="Han C."/>
            <person name="Tapia R."/>
            <person name="Land M."/>
            <person name="Hauser L."/>
            <person name="Kyrpides N."/>
            <person name="Ivanova N."/>
            <person name="Pagani I."/>
            <person name="Parshina S."/>
            <person name="Plugge C."/>
            <person name="Muyzer G."/>
            <person name="Kuever J."/>
            <person name="Ivanova A."/>
            <person name="Nazina T."/>
            <person name="Klenk H.-P."/>
            <person name="Brambilla E."/>
            <person name="Spring S."/>
            <person name="Stams A.F."/>
            <person name="Woyke T."/>
        </authorList>
    </citation>
    <scope>NUCLEOTIDE SEQUENCE [LARGE SCALE GENOMIC DNA]</scope>
    <source>
        <strain evidence="1 2">DSM 7213</strain>
    </source>
</reference>
<dbReference type="KEGG" id="dgi:Desgi_4094"/>
<proteinExistence type="predicted"/>